<accession>A0ABR4JBA4</accession>
<evidence type="ECO:0000256" key="6">
    <source>
        <dbReference type="ARBA" id="ARBA00023242"/>
    </source>
</evidence>
<evidence type="ECO:0000256" key="2">
    <source>
        <dbReference type="ARBA" id="ARBA00022723"/>
    </source>
</evidence>
<dbReference type="InterPro" id="IPR050815">
    <property type="entry name" value="TF_fung"/>
</dbReference>
<dbReference type="Pfam" id="PF04082">
    <property type="entry name" value="Fungal_trans"/>
    <property type="match status" value="1"/>
</dbReference>
<keyword evidence="6" id="KW-0539">Nucleus</keyword>
<dbReference type="InterPro" id="IPR001138">
    <property type="entry name" value="Zn2Cys6_DnaBD"/>
</dbReference>
<keyword evidence="9" id="KW-1185">Reference proteome</keyword>
<comment type="subcellular location">
    <subcellularLocation>
        <location evidence="1">Nucleus</location>
    </subcellularLocation>
</comment>
<dbReference type="SUPFAM" id="SSF57701">
    <property type="entry name" value="Zn2/Cys6 DNA-binding domain"/>
    <property type="match status" value="1"/>
</dbReference>
<evidence type="ECO:0000313" key="9">
    <source>
        <dbReference type="Proteomes" id="UP001610446"/>
    </source>
</evidence>
<keyword evidence="4" id="KW-0238">DNA-binding</keyword>
<name>A0ABR4JBA4_9EURO</name>
<evidence type="ECO:0000313" key="8">
    <source>
        <dbReference type="EMBL" id="KAL2837353.1"/>
    </source>
</evidence>
<dbReference type="CDD" id="cd00067">
    <property type="entry name" value="GAL4"/>
    <property type="match status" value="1"/>
</dbReference>
<dbReference type="PROSITE" id="PS50048">
    <property type="entry name" value="ZN2_CY6_FUNGAL_2"/>
    <property type="match status" value="1"/>
</dbReference>
<evidence type="ECO:0000256" key="1">
    <source>
        <dbReference type="ARBA" id="ARBA00004123"/>
    </source>
</evidence>
<dbReference type="Gene3D" id="4.10.240.10">
    <property type="entry name" value="Zn(2)-C6 fungal-type DNA-binding domain"/>
    <property type="match status" value="1"/>
</dbReference>
<dbReference type="CDD" id="cd12148">
    <property type="entry name" value="fungal_TF_MHR"/>
    <property type="match status" value="1"/>
</dbReference>
<keyword evidence="5" id="KW-0804">Transcription</keyword>
<dbReference type="SMART" id="SM00066">
    <property type="entry name" value="GAL4"/>
    <property type="match status" value="1"/>
</dbReference>
<reference evidence="8 9" key="1">
    <citation type="submission" date="2024-07" db="EMBL/GenBank/DDBJ databases">
        <title>Section-level genome sequencing and comparative genomics of Aspergillus sections Usti and Cavernicolus.</title>
        <authorList>
            <consortium name="Lawrence Berkeley National Laboratory"/>
            <person name="Nybo J.L."/>
            <person name="Vesth T.C."/>
            <person name="Theobald S."/>
            <person name="Frisvad J.C."/>
            <person name="Larsen T.O."/>
            <person name="Kjaerboelling I."/>
            <person name="Rothschild-Mancinelli K."/>
            <person name="Lyhne E.K."/>
            <person name="Kogle M.E."/>
            <person name="Barry K."/>
            <person name="Clum A."/>
            <person name="Na H."/>
            <person name="Ledsgaard L."/>
            <person name="Lin J."/>
            <person name="Lipzen A."/>
            <person name="Kuo A."/>
            <person name="Riley R."/>
            <person name="Mondo S."/>
            <person name="Labutti K."/>
            <person name="Haridas S."/>
            <person name="Pangalinan J."/>
            <person name="Salamov A.A."/>
            <person name="Simmons B.A."/>
            <person name="Magnuson J.K."/>
            <person name="Chen J."/>
            <person name="Drula E."/>
            <person name="Henrissat B."/>
            <person name="Wiebenga A."/>
            <person name="Lubbers R.J."/>
            <person name="Gomes A.C."/>
            <person name="Makela M.R."/>
            <person name="Stajich J."/>
            <person name="Grigoriev I.V."/>
            <person name="Mortensen U.H."/>
            <person name="De Vries R.P."/>
            <person name="Baker S.E."/>
            <person name="Andersen M.R."/>
        </authorList>
    </citation>
    <scope>NUCLEOTIDE SEQUENCE [LARGE SCALE GENOMIC DNA]</scope>
    <source>
        <strain evidence="8 9">CBS 123904</strain>
    </source>
</reference>
<dbReference type="InterPro" id="IPR036864">
    <property type="entry name" value="Zn2-C6_fun-type_DNA-bd_sf"/>
</dbReference>
<evidence type="ECO:0000256" key="4">
    <source>
        <dbReference type="ARBA" id="ARBA00023125"/>
    </source>
</evidence>
<dbReference type="PANTHER" id="PTHR47338">
    <property type="entry name" value="ZN(II)2CYS6 TRANSCRIPTION FACTOR (EUROFUNG)-RELATED"/>
    <property type="match status" value="1"/>
</dbReference>
<dbReference type="PANTHER" id="PTHR47338:SF20">
    <property type="entry name" value="ZN(II)2CYS6 TRANSCRIPTION FACTOR (EUROFUNG)"/>
    <property type="match status" value="1"/>
</dbReference>
<sequence>MIMPSDHSLPAPNVCVNCKARKKKCDKASPSCGYCTRKGLRCQYRRPKVAIHYARSIERHLGLVDGAGFNPIARLGLGATSSSLESTLSLHAQQIISTTGSQYFDEISVRYFQTVHPYIPIISRERFHTSLITFGATQQADFAILLLSMCLLTSRPSLDTDTTALYLSSRSLFLQAQTLCQPSLRLVQAGVLFAVFEYAQRSPEQALITVGGCVRMAHTAGLQGPSYLPVPKPAQGGGEVENSNEHTNTWWAIMIYERLFLCEQAVIDQPLVSIMPEICLTSAPQDGFRQAAQAAWLLDRVLGALSTPDSEDRHTRLQGLDLKLQAFIAMTSEPSLGDSGVYCWAISIAIRALFLLHHRLLSCDYDGTERSANSSCAALDTLTRMVVDIAELHKQLSSEKVDALPPSCRYMLKAAVKEGHSKDSAMQAGLDLLKEVDEHWGRRQ</sequence>
<dbReference type="InterPro" id="IPR007219">
    <property type="entry name" value="XnlR_reg_dom"/>
</dbReference>
<evidence type="ECO:0000256" key="3">
    <source>
        <dbReference type="ARBA" id="ARBA00023015"/>
    </source>
</evidence>
<feature type="domain" description="Zn(2)-C6 fungal-type" evidence="7">
    <location>
        <begin position="14"/>
        <end position="44"/>
    </location>
</feature>
<keyword evidence="2" id="KW-0479">Metal-binding</keyword>
<proteinExistence type="predicted"/>
<dbReference type="PROSITE" id="PS00463">
    <property type="entry name" value="ZN2_CY6_FUNGAL_1"/>
    <property type="match status" value="1"/>
</dbReference>
<dbReference type="Pfam" id="PF00172">
    <property type="entry name" value="Zn_clus"/>
    <property type="match status" value="1"/>
</dbReference>
<evidence type="ECO:0000256" key="5">
    <source>
        <dbReference type="ARBA" id="ARBA00023163"/>
    </source>
</evidence>
<organism evidence="8 9">
    <name type="scientific">Aspergillus pseudoustus</name>
    <dbReference type="NCBI Taxonomy" id="1810923"/>
    <lineage>
        <taxon>Eukaryota</taxon>
        <taxon>Fungi</taxon>
        <taxon>Dikarya</taxon>
        <taxon>Ascomycota</taxon>
        <taxon>Pezizomycotina</taxon>
        <taxon>Eurotiomycetes</taxon>
        <taxon>Eurotiomycetidae</taxon>
        <taxon>Eurotiales</taxon>
        <taxon>Aspergillaceae</taxon>
        <taxon>Aspergillus</taxon>
        <taxon>Aspergillus subgen. Nidulantes</taxon>
    </lineage>
</organism>
<protein>
    <recommendedName>
        <fullName evidence="7">Zn(2)-C6 fungal-type domain-containing protein</fullName>
    </recommendedName>
</protein>
<gene>
    <name evidence="8" type="ORF">BJY01DRAFT_221080</name>
</gene>
<keyword evidence="3" id="KW-0805">Transcription regulation</keyword>
<evidence type="ECO:0000259" key="7">
    <source>
        <dbReference type="PROSITE" id="PS50048"/>
    </source>
</evidence>
<dbReference type="EMBL" id="JBFXLU010000162">
    <property type="protein sequence ID" value="KAL2837353.1"/>
    <property type="molecule type" value="Genomic_DNA"/>
</dbReference>
<comment type="caution">
    <text evidence="8">The sequence shown here is derived from an EMBL/GenBank/DDBJ whole genome shotgun (WGS) entry which is preliminary data.</text>
</comment>
<dbReference type="Proteomes" id="UP001610446">
    <property type="component" value="Unassembled WGS sequence"/>
</dbReference>